<keyword evidence="1" id="KW-0472">Membrane</keyword>
<feature type="domain" description="DUF4371" evidence="2">
    <location>
        <begin position="1"/>
        <end position="68"/>
    </location>
</feature>
<dbReference type="InterPro" id="IPR025398">
    <property type="entry name" value="DUF4371"/>
</dbReference>
<proteinExistence type="predicted"/>
<dbReference type="Pfam" id="PF14291">
    <property type="entry name" value="DUF4371"/>
    <property type="match status" value="1"/>
</dbReference>
<evidence type="ECO:0000256" key="1">
    <source>
        <dbReference type="SAM" id="Phobius"/>
    </source>
</evidence>
<protein>
    <recommendedName>
        <fullName evidence="2">DUF4371 domain-containing protein</fullName>
    </recommendedName>
</protein>
<organism evidence="3 4">
    <name type="scientific">Hevea brasiliensis</name>
    <name type="common">Para rubber tree</name>
    <name type="synonym">Siphonia brasiliensis</name>
    <dbReference type="NCBI Taxonomy" id="3981"/>
    <lineage>
        <taxon>Eukaryota</taxon>
        <taxon>Viridiplantae</taxon>
        <taxon>Streptophyta</taxon>
        <taxon>Embryophyta</taxon>
        <taxon>Tracheophyta</taxon>
        <taxon>Spermatophyta</taxon>
        <taxon>Magnoliopsida</taxon>
        <taxon>eudicotyledons</taxon>
        <taxon>Gunneridae</taxon>
        <taxon>Pentapetalae</taxon>
        <taxon>rosids</taxon>
        <taxon>fabids</taxon>
        <taxon>Malpighiales</taxon>
        <taxon>Euphorbiaceae</taxon>
        <taxon>Crotonoideae</taxon>
        <taxon>Micrandreae</taxon>
        <taxon>Hevea</taxon>
    </lineage>
</organism>
<keyword evidence="1" id="KW-1133">Transmembrane helix</keyword>
<evidence type="ECO:0000313" key="3">
    <source>
        <dbReference type="EMBL" id="KAJ9162419.1"/>
    </source>
</evidence>
<reference evidence="3" key="1">
    <citation type="journal article" date="2023" name="Plant Biotechnol. J.">
        <title>Chromosome-level wild Hevea brasiliensis genome provides new tools for genomic-assisted breeding and valuable loci to elevate rubber yield.</title>
        <authorList>
            <person name="Cheng H."/>
            <person name="Song X."/>
            <person name="Hu Y."/>
            <person name="Wu T."/>
            <person name="Yang Q."/>
            <person name="An Z."/>
            <person name="Feng S."/>
            <person name="Deng Z."/>
            <person name="Wu W."/>
            <person name="Zeng X."/>
            <person name="Tu M."/>
            <person name="Wang X."/>
            <person name="Huang H."/>
        </authorList>
    </citation>
    <scope>NUCLEOTIDE SEQUENCE</scope>
    <source>
        <strain evidence="3">MT/VB/25A 57/8</strain>
    </source>
</reference>
<dbReference type="Proteomes" id="UP001174677">
    <property type="component" value="Chromosome 13"/>
</dbReference>
<dbReference type="InterPro" id="IPR055298">
    <property type="entry name" value="AtLOH3-like"/>
</dbReference>
<keyword evidence="1" id="KW-0812">Transmembrane</keyword>
<feature type="transmembrane region" description="Helical" evidence="1">
    <location>
        <begin position="231"/>
        <end position="251"/>
    </location>
</feature>
<accession>A0ABQ9L9Q8</accession>
<evidence type="ECO:0000259" key="2">
    <source>
        <dbReference type="Pfam" id="PF14291"/>
    </source>
</evidence>
<name>A0ABQ9L9Q8_HEVBR</name>
<evidence type="ECO:0000313" key="4">
    <source>
        <dbReference type="Proteomes" id="UP001174677"/>
    </source>
</evidence>
<sequence>DESRNVSVKKQMIVILRYVDKNDCVIERFFGIVHIFYTSALSLKSSIESLFARHGLSMAILRGSGYDVTMGDIHIASLFNMIASLLNVVGASCKCRDILRESQATEVSEALKTGEMISYRRLNQETSLKRATDAHWDLQLQELNSHFTEMNTELLLCVACLNPNNSFSSFDKEKLIHLAQFYPCDFSSTELMALDNQLETYIIDVCSNDEFSTIKGIGGFAQKFVQTKKNLAYPLVYLLVKLALILHVATASVERAFSTMKTVKI</sequence>
<gene>
    <name evidence="3" type="ORF">P3X46_022195</name>
</gene>
<dbReference type="PANTHER" id="PTHR11697">
    <property type="entry name" value="GENERAL TRANSCRIPTION FACTOR 2-RELATED ZINC FINGER PROTEIN"/>
    <property type="match status" value="1"/>
</dbReference>
<comment type="caution">
    <text evidence="3">The sequence shown here is derived from an EMBL/GenBank/DDBJ whole genome shotgun (WGS) entry which is preliminary data.</text>
</comment>
<keyword evidence="4" id="KW-1185">Reference proteome</keyword>
<dbReference type="EMBL" id="JARPOI010000013">
    <property type="protein sequence ID" value="KAJ9162419.1"/>
    <property type="molecule type" value="Genomic_DNA"/>
</dbReference>
<dbReference type="PANTHER" id="PTHR11697:SF230">
    <property type="entry name" value="ZINC FINGER, MYM DOMAIN CONTAINING 1"/>
    <property type="match status" value="1"/>
</dbReference>
<feature type="non-terminal residue" evidence="3">
    <location>
        <position position="1"/>
    </location>
</feature>